<feature type="transmembrane region" description="Helical" evidence="5">
    <location>
        <begin position="666"/>
        <end position="685"/>
    </location>
</feature>
<feature type="transmembrane region" description="Helical" evidence="5">
    <location>
        <begin position="418"/>
        <end position="441"/>
    </location>
</feature>
<comment type="subcellular location">
    <subcellularLocation>
        <location evidence="1">Membrane</location>
        <topology evidence="1">Multi-pass membrane protein</topology>
    </subcellularLocation>
</comment>
<evidence type="ECO:0000256" key="3">
    <source>
        <dbReference type="ARBA" id="ARBA00022989"/>
    </source>
</evidence>
<evidence type="ECO:0000256" key="1">
    <source>
        <dbReference type="ARBA" id="ARBA00004141"/>
    </source>
</evidence>
<dbReference type="Pfam" id="PF00361">
    <property type="entry name" value="Proton_antipo_M"/>
    <property type="match status" value="2"/>
</dbReference>
<dbReference type="Gene3D" id="1.20.5.2700">
    <property type="match status" value="1"/>
</dbReference>
<dbReference type="PANTHER" id="PTHR42829:SF2">
    <property type="entry name" value="NADH-UBIQUINONE OXIDOREDUCTASE CHAIN 5"/>
    <property type="match status" value="1"/>
</dbReference>
<dbReference type="GO" id="GO:0008137">
    <property type="term" value="F:NADH dehydrogenase (ubiquinone) activity"/>
    <property type="evidence" value="ECO:0007669"/>
    <property type="project" value="InterPro"/>
</dbReference>
<feature type="domain" description="NADH-Ubiquinone oxidoreductase (complex I) chain 5 N-terminal" evidence="7">
    <location>
        <begin position="89"/>
        <end position="130"/>
    </location>
</feature>
<accession>A0A3S3VGS6</accession>
<dbReference type="AlphaFoldDB" id="A0A3S3VGS6"/>
<feature type="transmembrane region" description="Helical" evidence="5">
    <location>
        <begin position="244"/>
        <end position="261"/>
    </location>
</feature>
<feature type="transmembrane region" description="Helical" evidence="5">
    <location>
        <begin position="319"/>
        <end position="341"/>
    </location>
</feature>
<feature type="transmembrane region" description="Helical" evidence="5">
    <location>
        <begin position="89"/>
        <end position="118"/>
    </location>
</feature>
<dbReference type="InterPro" id="IPR001516">
    <property type="entry name" value="Proton_antipo_N"/>
</dbReference>
<dbReference type="PANTHER" id="PTHR42829">
    <property type="entry name" value="NADH-UBIQUINONE OXIDOREDUCTASE CHAIN 5"/>
    <property type="match status" value="1"/>
</dbReference>
<feature type="transmembrane region" description="Helical" evidence="5">
    <location>
        <begin position="12"/>
        <end position="31"/>
    </location>
</feature>
<sequence length="686" mass="72704">MAVFSGDWIGLAPAWLCWLVPFAGALIVLALGKISRKAMESIGAASVAASAALALVMATWIPGADFPIRLTAPWVELAGSSGDLPFPAIAFGILVDPVSIILANVVAAVGALIMVYSIRYMGEEPSTTRFWFLMDAFVGSMLFLVMSDNLVQMLFGWEGVGLCSYALIGYWYRDSKDPKSWLTTWVGEGNESYPPSHAGMKAFLMTRFGDVLMIAGVILLALSTGSFSFLEIAGRVGSGGSHPLLLPASVLILFGAIGKSAQLPLMEWLPDAMTGPAPVSALIHAATMVKAGVYLVARVFPIFYIAAAADPGLIRFFEIAAWVGAATAFVSATQAAVSTELKKVLAYSTVSQIGYMMLAMGVAGTMAEFYIGYAGGIFHLMSHAVFKAALFLAAGAVIHATGSRFMHHMGGLRKRMPLTFLGVLIPSLSLMGVPILFSGFWSKDMILEAVLESGNLPLLAVSLATVSITCFYTVRMVGKVFFGSPSAPAAAAVNGGGADGHHAGDPSPLMSLPVLALSAATIAMGALGVYEREWLARLLGGYIGSLVGVHGEIHLGDPAAQIMVSGASLAFIVIGAVPAYLIYVRGMRIPTWRPLRSIGSFFANRWYINRAYYALFVYPVFRLGGWIADRVEEGALRSAERSAQSSLLWIVGRLKKTHTGGLNENLIAALAGMILLVAMLLLVVVP</sequence>
<keyword evidence="2 5" id="KW-0812">Transmembrane</keyword>
<feature type="domain" description="NADH:quinone oxidoreductase/Mrp antiporter transmembrane" evidence="6">
    <location>
        <begin position="196"/>
        <end position="468"/>
    </location>
</feature>
<feature type="transmembrane region" description="Helical" evidence="5">
    <location>
        <begin position="611"/>
        <end position="628"/>
    </location>
</feature>
<dbReference type="GO" id="GO:0003954">
    <property type="term" value="F:NADH dehydrogenase activity"/>
    <property type="evidence" value="ECO:0007669"/>
    <property type="project" value="TreeGrafter"/>
</dbReference>
<evidence type="ECO:0000256" key="2">
    <source>
        <dbReference type="ARBA" id="ARBA00022692"/>
    </source>
</evidence>
<protein>
    <submittedName>
        <fullName evidence="8">NADH-ubiquinone oxidoreductase chain L</fullName>
    </submittedName>
</protein>
<proteinExistence type="predicted"/>
<feature type="transmembrane region" description="Helical" evidence="5">
    <location>
        <begin position="377"/>
        <end position="398"/>
    </location>
</feature>
<evidence type="ECO:0000259" key="7">
    <source>
        <dbReference type="Pfam" id="PF00662"/>
    </source>
</evidence>
<reference evidence="8 9" key="1">
    <citation type="submission" date="2018-12" db="EMBL/GenBank/DDBJ databases">
        <title>The complete genome of the methanogenic archaea of the candidate phylum Verstraetearchaeota, obtained from the metagenome of underground thermal water.</title>
        <authorList>
            <person name="Kadnikov V.V."/>
            <person name="Mardanov A.V."/>
            <person name="Beletsky A.V."/>
            <person name="Karnachuk O.V."/>
            <person name="Ravin N.V."/>
        </authorList>
    </citation>
    <scope>NUCLEOTIDE SEQUENCE [LARGE SCALE GENOMIC DNA]</scope>
    <source>
        <strain evidence="8">Ch88</strain>
    </source>
</reference>
<dbReference type="InterPro" id="IPR003945">
    <property type="entry name" value="NU5C-like"/>
</dbReference>
<dbReference type="GO" id="GO:0042773">
    <property type="term" value="P:ATP synthesis coupled electron transport"/>
    <property type="evidence" value="ECO:0007669"/>
    <property type="project" value="InterPro"/>
</dbReference>
<name>A0A3S3VGS6_METS7</name>
<organism evidence="8 9">
    <name type="scientific">Methanosuratincola subterraneus</name>
    <dbReference type="NCBI Taxonomy" id="2593994"/>
    <lineage>
        <taxon>Archaea</taxon>
        <taxon>Thermoproteota</taxon>
        <taxon>Methanosuratincolia</taxon>
        <taxon>Candidatus Methanomethylicales</taxon>
        <taxon>Candidatus Methanomethylicaceae</taxon>
        <taxon>Candidatus Methanosuratincola (ex Vanwonterghem et al. 2016)</taxon>
    </lineage>
</organism>
<evidence type="ECO:0000256" key="4">
    <source>
        <dbReference type="ARBA" id="ARBA00023136"/>
    </source>
</evidence>
<dbReference type="GO" id="GO:0015990">
    <property type="term" value="P:electron transport coupled proton transport"/>
    <property type="evidence" value="ECO:0007669"/>
    <property type="project" value="TreeGrafter"/>
</dbReference>
<dbReference type="Proteomes" id="UP000288215">
    <property type="component" value="Unassembled WGS sequence"/>
</dbReference>
<feature type="transmembrane region" description="Helical" evidence="5">
    <location>
        <begin position="562"/>
        <end position="583"/>
    </location>
</feature>
<feature type="transmembrane region" description="Helical" evidence="5">
    <location>
        <begin position="211"/>
        <end position="232"/>
    </location>
</feature>
<feature type="transmembrane region" description="Helical" evidence="5">
    <location>
        <begin position="130"/>
        <end position="147"/>
    </location>
</feature>
<gene>
    <name evidence="8" type="ORF">Metus_0218</name>
</gene>
<evidence type="ECO:0000313" key="8">
    <source>
        <dbReference type="EMBL" id="RWX74193.1"/>
    </source>
</evidence>
<dbReference type="PRINTS" id="PR01435">
    <property type="entry name" value="NPOXDRDTASE5"/>
</dbReference>
<evidence type="ECO:0000259" key="6">
    <source>
        <dbReference type="Pfam" id="PF00361"/>
    </source>
</evidence>
<feature type="transmembrane region" description="Helical" evidence="5">
    <location>
        <begin position="353"/>
        <end position="371"/>
    </location>
</feature>
<feature type="transmembrane region" description="Helical" evidence="5">
    <location>
        <begin position="282"/>
        <end position="307"/>
    </location>
</feature>
<comment type="caution">
    <text evidence="8">The sequence shown here is derived from an EMBL/GenBank/DDBJ whole genome shotgun (WGS) entry which is preliminary data.</text>
</comment>
<feature type="transmembrane region" description="Helical" evidence="5">
    <location>
        <begin position="456"/>
        <end position="474"/>
    </location>
</feature>
<dbReference type="PRINTS" id="PR01434">
    <property type="entry name" value="NADHDHGNASE5"/>
</dbReference>
<dbReference type="EMBL" id="RXGA01000001">
    <property type="protein sequence ID" value="RWX74193.1"/>
    <property type="molecule type" value="Genomic_DNA"/>
</dbReference>
<dbReference type="InterPro" id="IPR018393">
    <property type="entry name" value="NADHpl_OxRdtase_5_subgr"/>
</dbReference>
<feature type="transmembrane region" description="Helical" evidence="5">
    <location>
        <begin position="153"/>
        <end position="172"/>
    </location>
</feature>
<feature type="transmembrane region" description="Helical" evidence="5">
    <location>
        <begin position="43"/>
        <end position="61"/>
    </location>
</feature>
<dbReference type="Pfam" id="PF00662">
    <property type="entry name" value="Proton_antipo_N"/>
    <property type="match status" value="1"/>
</dbReference>
<feature type="domain" description="NADH:quinone oxidoreductase/Mrp antiporter transmembrane" evidence="6">
    <location>
        <begin position="147"/>
        <end position="176"/>
    </location>
</feature>
<evidence type="ECO:0000256" key="5">
    <source>
        <dbReference type="SAM" id="Phobius"/>
    </source>
</evidence>
<keyword evidence="4 5" id="KW-0472">Membrane</keyword>
<dbReference type="GO" id="GO:0016020">
    <property type="term" value="C:membrane"/>
    <property type="evidence" value="ECO:0007669"/>
    <property type="project" value="UniProtKB-SubCell"/>
</dbReference>
<evidence type="ECO:0000313" key="9">
    <source>
        <dbReference type="Proteomes" id="UP000288215"/>
    </source>
</evidence>
<dbReference type="InterPro" id="IPR001750">
    <property type="entry name" value="ND/Mrp_TM"/>
</dbReference>
<feature type="transmembrane region" description="Helical" evidence="5">
    <location>
        <begin position="509"/>
        <end position="530"/>
    </location>
</feature>
<keyword evidence="8" id="KW-0830">Ubiquinone</keyword>
<keyword evidence="3 5" id="KW-1133">Transmembrane helix</keyword>
<dbReference type="NCBIfam" id="TIGR01974">
    <property type="entry name" value="NDH_I_L"/>
    <property type="match status" value="1"/>
</dbReference>